<dbReference type="Gene3D" id="1.10.30.50">
    <property type="match status" value="1"/>
</dbReference>
<dbReference type="Pfam" id="PF01844">
    <property type="entry name" value="HNH"/>
    <property type="match status" value="1"/>
</dbReference>
<dbReference type="SMART" id="SM00507">
    <property type="entry name" value="HNHc"/>
    <property type="match status" value="1"/>
</dbReference>
<keyword evidence="3" id="KW-1185">Reference proteome</keyword>
<dbReference type="InterPro" id="IPR002711">
    <property type="entry name" value="HNH"/>
</dbReference>
<reference evidence="3" key="1">
    <citation type="submission" date="2017-04" db="EMBL/GenBank/DDBJ databases">
        <authorList>
            <person name="Varghese N."/>
            <person name="Submissions S."/>
        </authorList>
    </citation>
    <scope>NUCLEOTIDE SEQUENCE [LARGE SCALE GENOMIC DNA]</scope>
    <source>
        <strain evidence="3">Ballard 720</strain>
    </source>
</reference>
<dbReference type="STRING" id="28094.SAMN06295900_11754"/>
<dbReference type="CDD" id="cd00085">
    <property type="entry name" value="HNHc"/>
    <property type="match status" value="1"/>
</dbReference>
<dbReference type="GO" id="GO:0003676">
    <property type="term" value="F:nucleic acid binding"/>
    <property type="evidence" value="ECO:0007669"/>
    <property type="project" value="InterPro"/>
</dbReference>
<evidence type="ECO:0000313" key="2">
    <source>
        <dbReference type="EMBL" id="SMF72943.1"/>
    </source>
</evidence>
<dbReference type="GO" id="GO:0008270">
    <property type="term" value="F:zinc ion binding"/>
    <property type="evidence" value="ECO:0007669"/>
    <property type="project" value="InterPro"/>
</dbReference>
<accession>A0A1X7GQE8</accession>
<dbReference type="EMBL" id="FXAH01000017">
    <property type="protein sequence ID" value="SMF72943.1"/>
    <property type="molecule type" value="Genomic_DNA"/>
</dbReference>
<keyword evidence="2" id="KW-0255">Endonuclease</keyword>
<feature type="domain" description="HNH nuclease" evidence="1">
    <location>
        <begin position="140"/>
        <end position="192"/>
    </location>
</feature>
<dbReference type="GO" id="GO:0004519">
    <property type="term" value="F:endonuclease activity"/>
    <property type="evidence" value="ECO:0007669"/>
    <property type="project" value="UniProtKB-KW"/>
</dbReference>
<protein>
    <submittedName>
        <fullName evidence="2">HNH endonuclease</fullName>
    </submittedName>
</protein>
<evidence type="ECO:0000313" key="3">
    <source>
        <dbReference type="Proteomes" id="UP000192911"/>
    </source>
</evidence>
<keyword evidence="2" id="KW-0378">Hydrolase</keyword>
<name>A0A1X7GQE8_TRICW</name>
<dbReference type="AlphaFoldDB" id="A0A1X7GQE8"/>
<gene>
    <name evidence="2" type="ORF">SAMN06295900_11754</name>
</gene>
<dbReference type="Proteomes" id="UP000192911">
    <property type="component" value="Unassembled WGS sequence"/>
</dbReference>
<dbReference type="InterPro" id="IPR003615">
    <property type="entry name" value="HNH_nuc"/>
</dbReference>
<organism evidence="2 3">
    <name type="scientific">Trinickia caryophylli</name>
    <name type="common">Paraburkholderia caryophylli</name>
    <dbReference type="NCBI Taxonomy" id="28094"/>
    <lineage>
        <taxon>Bacteria</taxon>
        <taxon>Pseudomonadati</taxon>
        <taxon>Pseudomonadota</taxon>
        <taxon>Betaproteobacteria</taxon>
        <taxon>Burkholderiales</taxon>
        <taxon>Burkholderiaceae</taxon>
        <taxon>Trinickia</taxon>
    </lineage>
</organism>
<proteinExistence type="predicted"/>
<keyword evidence="2" id="KW-0540">Nuclease</keyword>
<sequence>MLRSVAGLSPPNTLFGRREALIRGDAHQQWAQWFIQGIVDPLRYVESDRGYAHIFFDTLEAVNSAFQALTKDERVELAKLVANKVLESVLLLRSNRDRALIDRESRLLLLELAGDCPRCWVCGYPFSDRAIERFLHRNASERLLLPEFVDAMKPIGLTPSDVAIEIDHKHPFSRGGTDSIENLRLACGWCNRHKGASVSLYDEEGRVRTSQGHRHLFPSLPQPFWVVRVLATQKKCEHLAGCDRTSETSELTVAPAYGNGAPTPTNLRVTCHEHDPLRLVRMVPRTIASQIWGKSPRSVKEMGASG</sequence>
<evidence type="ECO:0000259" key="1">
    <source>
        <dbReference type="SMART" id="SM00507"/>
    </source>
</evidence>